<name>A0A6A5W7Q7_9PLEO</name>
<dbReference type="EMBL" id="ML977644">
    <property type="protein sequence ID" value="KAF1995145.1"/>
    <property type="molecule type" value="Genomic_DNA"/>
</dbReference>
<dbReference type="InterPro" id="IPR038883">
    <property type="entry name" value="AN11006-like"/>
</dbReference>
<dbReference type="OrthoDB" id="3797024at2759"/>
<dbReference type="Proteomes" id="UP000799779">
    <property type="component" value="Unassembled WGS sequence"/>
</dbReference>
<sequence length="272" mass="31491">MCSHKSNSAIELLNCEEYFPFLELPAELRILIYEYVFAPLSGYVKPYGSLPAAALHGSNALSLLLTCRFIHTEAVRLAFQNHTFILTRSSYSLKFREPLPLSSHPHPFDIMSTITSLLIPSWQYAFRNNIGTGPLAQLFNVHVARSRCEAVRVKASPPRRGYYFRYLLDLVYKIETLKCILVGTDRERFVDEYLFRRLPRMCARNDQAGAEESSQKRRQWKQSETRYDRKRLYLKVEMREAVVWAVQLREGDGDGEGREVEVIPFFVVVNGK</sequence>
<reference evidence="1" key="1">
    <citation type="journal article" date="2020" name="Stud. Mycol.">
        <title>101 Dothideomycetes genomes: a test case for predicting lifestyles and emergence of pathogens.</title>
        <authorList>
            <person name="Haridas S."/>
            <person name="Albert R."/>
            <person name="Binder M."/>
            <person name="Bloem J."/>
            <person name="Labutti K."/>
            <person name="Salamov A."/>
            <person name="Andreopoulos B."/>
            <person name="Baker S."/>
            <person name="Barry K."/>
            <person name="Bills G."/>
            <person name="Bluhm B."/>
            <person name="Cannon C."/>
            <person name="Castanera R."/>
            <person name="Culley D."/>
            <person name="Daum C."/>
            <person name="Ezra D."/>
            <person name="Gonzalez J."/>
            <person name="Henrissat B."/>
            <person name="Kuo A."/>
            <person name="Liang C."/>
            <person name="Lipzen A."/>
            <person name="Lutzoni F."/>
            <person name="Magnuson J."/>
            <person name="Mondo S."/>
            <person name="Nolan M."/>
            <person name="Ohm R."/>
            <person name="Pangilinan J."/>
            <person name="Park H.-J."/>
            <person name="Ramirez L."/>
            <person name="Alfaro M."/>
            <person name="Sun H."/>
            <person name="Tritt A."/>
            <person name="Yoshinaga Y."/>
            <person name="Zwiers L.-H."/>
            <person name="Turgeon B."/>
            <person name="Goodwin S."/>
            <person name="Spatafora J."/>
            <person name="Crous P."/>
            <person name="Grigoriev I."/>
        </authorList>
    </citation>
    <scope>NUCLEOTIDE SEQUENCE</scope>
    <source>
        <strain evidence="1">CBS 123094</strain>
    </source>
</reference>
<dbReference type="PANTHER" id="PTHR42085:SF1">
    <property type="entry name" value="F-BOX DOMAIN-CONTAINING PROTEIN"/>
    <property type="match status" value="1"/>
</dbReference>
<proteinExistence type="predicted"/>
<protein>
    <recommendedName>
        <fullName evidence="3">F-box domain-containing protein</fullName>
    </recommendedName>
</protein>
<gene>
    <name evidence="1" type="ORF">P154DRAFT_349876</name>
</gene>
<evidence type="ECO:0000313" key="2">
    <source>
        <dbReference type="Proteomes" id="UP000799779"/>
    </source>
</evidence>
<evidence type="ECO:0000313" key="1">
    <source>
        <dbReference type="EMBL" id="KAF1995145.1"/>
    </source>
</evidence>
<keyword evidence="2" id="KW-1185">Reference proteome</keyword>
<evidence type="ECO:0008006" key="3">
    <source>
        <dbReference type="Google" id="ProtNLM"/>
    </source>
</evidence>
<accession>A0A6A5W7Q7</accession>
<organism evidence="1 2">
    <name type="scientific">Amniculicola lignicola CBS 123094</name>
    <dbReference type="NCBI Taxonomy" id="1392246"/>
    <lineage>
        <taxon>Eukaryota</taxon>
        <taxon>Fungi</taxon>
        <taxon>Dikarya</taxon>
        <taxon>Ascomycota</taxon>
        <taxon>Pezizomycotina</taxon>
        <taxon>Dothideomycetes</taxon>
        <taxon>Pleosporomycetidae</taxon>
        <taxon>Pleosporales</taxon>
        <taxon>Amniculicolaceae</taxon>
        <taxon>Amniculicola</taxon>
    </lineage>
</organism>
<dbReference type="PANTHER" id="PTHR42085">
    <property type="entry name" value="F-BOX DOMAIN-CONTAINING PROTEIN"/>
    <property type="match status" value="1"/>
</dbReference>
<dbReference type="AlphaFoldDB" id="A0A6A5W7Q7"/>